<dbReference type="PANTHER" id="PTHR31793">
    <property type="entry name" value="4-HYDROXYBENZOYL-COA THIOESTERASE FAMILY MEMBER"/>
    <property type="match status" value="1"/>
</dbReference>
<dbReference type="CDD" id="cd00586">
    <property type="entry name" value="4HBT"/>
    <property type="match status" value="1"/>
</dbReference>
<dbReference type="Proteomes" id="UP001431776">
    <property type="component" value="Unassembled WGS sequence"/>
</dbReference>
<proteinExistence type="inferred from homology"/>
<dbReference type="SUPFAM" id="SSF54637">
    <property type="entry name" value="Thioesterase/thiol ester dehydrase-isomerase"/>
    <property type="match status" value="1"/>
</dbReference>
<keyword evidence="2 3" id="KW-0378">Hydrolase</keyword>
<dbReference type="InterPro" id="IPR029069">
    <property type="entry name" value="HotDog_dom_sf"/>
</dbReference>
<dbReference type="InterPro" id="IPR050563">
    <property type="entry name" value="4-hydroxybenzoyl-CoA_TE"/>
</dbReference>
<keyword evidence="4" id="KW-1185">Reference proteome</keyword>
<evidence type="ECO:0000256" key="2">
    <source>
        <dbReference type="ARBA" id="ARBA00022801"/>
    </source>
</evidence>
<gene>
    <name evidence="3" type="ORF">QJ522_06145</name>
</gene>
<dbReference type="EC" id="3.1.2.-" evidence="3"/>
<dbReference type="Pfam" id="PF13279">
    <property type="entry name" value="4HBT_2"/>
    <property type="match status" value="1"/>
</dbReference>
<reference evidence="3" key="1">
    <citation type="submission" date="2023-05" db="EMBL/GenBank/DDBJ databases">
        <title>Anaerotaeda fermentans gen. nov., sp. nov., a novel anaerobic planctomycete of the new family within the order Sedimentisphaerales isolated from Taman Peninsula, Russia.</title>
        <authorList>
            <person name="Khomyakova M.A."/>
            <person name="Merkel A.Y."/>
            <person name="Slobodkin A.I."/>
        </authorList>
    </citation>
    <scope>NUCLEOTIDE SEQUENCE</scope>
    <source>
        <strain evidence="3">M17dextr</strain>
    </source>
</reference>
<dbReference type="Gene3D" id="3.10.129.10">
    <property type="entry name" value="Hotdog Thioesterase"/>
    <property type="match status" value="1"/>
</dbReference>
<dbReference type="GO" id="GO:0047617">
    <property type="term" value="F:fatty acyl-CoA hydrolase activity"/>
    <property type="evidence" value="ECO:0007669"/>
    <property type="project" value="TreeGrafter"/>
</dbReference>
<comment type="similarity">
    <text evidence="1">Belongs to the 4-hydroxybenzoyl-CoA thioesterase family.</text>
</comment>
<evidence type="ECO:0000313" key="4">
    <source>
        <dbReference type="Proteomes" id="UP001431776"/>
    </source>
</evidence>
<protein>
    <submittedName>
        <fullName evidence="3">Acyl-CoA thioesterase</fullName>
        <ecNumber evidence="3">3.1.2.-</ecNumber>
    </submittedName>
</protein>
<dbReference type="PANTHER" id="PTHR31793:SF27">
    <property type="entry name" value="NOVEL THIOESTERASE SUPERFAMILY DOMAIN AND SAPOSIN A-TYPE DOMAIN CONTAINING PROTEIN (0610012H03RIK)"/>
    <property type="match status" value="1"/>
</dbReference>
<dbReference type="EMBL" id="JASCXX010000005">
    <property type="protein sequence ID" value="MDI6448618.1"/>
    <property type="molecule type" value="Genomic_DNA"/>
</dbReference>
<sequence length="153" mass="17996">MYKPYFRAIPGAPPPLRLTLNRQVRFEEVDSMGVVWHGRYPSFFEDGRVALGRRYGISYSDFIREGVPVPVRQIQIDYCHPLRFEDEFEIETILHWSDAARINFEYAIRNLQGRLVATGCTVQLMLDRDFNLLLGPPPFFAEFLRRWRQGDLV</sequence>
<dbReference type="RefSeq" id="WP_349244029.1">
    <property type="nucleotide sequence ID" value="NZ_JASCXX010000005.1"/>
</dbReference>
<organism evidence="3 4">
    <name type="scientific">Anaerobaca lacustris</name>
    <dbReference type="NCBI Taxonomy" id="3044600"/>
    <lineage>
        <taxon>Bacteria</taxon>
        <taxon>Pseudomonadati</taxon>
        <taxon>Planctomycetota</taxon>
        <taxon>Phycisphaerae</taxon>
        <taxon>Sedimentisphaerales</taxon>
        <taxon>Anaerobacaceae</taxon>
        <taxon>Anaerobaca</taxon>
    </lineage>
</organism>
<evidence type="ECO:0000313" key="3">
    <source>
        <dbReference type="EMBL" id="MDI6448618.1"/>
    </source>
</evidence>
<comment type="caution">
    <text evidence="3">The sequence shown here is derived from an EMBL/GenBank/DDBJ whole genome shotgun (WGS) entry which is preliminary data.</text>
</comment>
<evidence type="ECO:0000256" key="1">
    <source>
        <dbReference type="ARBA" id="ARBA00005953"/>
    </source>
</evidence>
<dbReference type="AlphaFoldDB" id="A0AAW6U044"/>
<name>A0AAW6U044_9BACT</name>
<accession>A0AAW6U044</accession>